<organism evidence="2">
    <name type="scientific">Escherichia coli</name>
    <dbReference type="NCBI Taxonomy" id="562"/>
    <lineage>
        <taxon>Bacteria</taxon>
        <taxon>Pseudomonadati</taxon>
        <taxon>Pseudomonadota</taxon>
        <taxon>Gammaproteobacteria</taxon>
        <taxon>Enterobacterales</taxon>
        <taxon>Enterobacteriaceae</taxon>
        <taxon>Escherichia</taxon>
    </lineage>
</organism>
<proteinExistence type="predicted"/>
<evidence type="ECO:0000313" key="2">
    <source>
        <dbReference type="EMBL" id="AMQ45740.1"/>
    </source>
</evidence>
<sequence length="41" mass="4546">MNTETKKLTLDELLAQCNPDAGMSDEDRQWVNQPPAGDEIA</sequence>
<protein>
    <recommendedName>
        <fullName evidence="3">Antitoxin</fullName>
    </recommendedName>
</protein>
<evidence type="ECO:0008006" key="3">
    <source>
        <dbReference type="Google" id="ProtNLM"/>
    </source>
</evidence>
<feature type="region of interest" description="Disordered" evidence="1">
    <location>
        <begin position="18"/>
        <end position="41"/>
    </location>
</feature>
<geneLocation type="plasmid" evidence="2">
    <name>pBK28610</name>
</geneLocation>
<accession>A0A142EC52</accession>
<name>A0A142EC52_ECOLX</name>
<dbReference type="AlphaFoldDB" id="A0A142EC52"/>
<dbReference type="RefSeq" id="WP_257792353.1">
    <property type="nucleotide sequence ID" value="NZ_KU295136.1"/>
</dbReference>
<keyword evidence="2" id="KW-0614">Plasmid</keyword>
<reference evidence="2" key="1">
    <citation type="submission" date="2015-12" db="EMBL/GenBank/DDBJ databases">
        <title>Molecular Epidemiology and Plasmid Analysis of KPC-Producing Escherichia coli.</title>
        <authorList>
            <person name="Chavda K."/>
            <person name="Chen L."/>
            <person name="Kreiswirth B."/>
        </authorList>
    </citation>
    <scope>NUCLEOTIDE SEQUENCE</scope>
    <source>
        <strain evidence="2">BK28610</strain>
        <plasmid evidence="2">pBK28610</plasmid>
    </source>
</reference>
<evidence type="ECO:0000256" key="1">
    <source>
        <dbReference type="SAM" id="MobiDB-lite"/>
    </source>
</evidence>
<dbReference type="EMBL" id="KU295136">
    <property type="protein sequence ID" value="AMQ45740.1"/>
    <property type="molecule type" value="Genomic_DNA"/>
</dbReference>